<evidence type="ECO:0000256" key="5">
    <source>
        <dbReference type="ARBA" id="ARBA00022967"/>
    </source>
</evidence>
<reference evidence="10" key="1">
    <citation type="journal article" date="2013" name="Genome Announc.">
        <title>Genome Sequence of Halanaerobium saccharolyticum subsp. saccharolyticum Strain DSM 6643T, a Halophilic Hydrogen-Producing Bacterium.</title>
        <authorList>
            <person name="Kivisto A."/>
            <person name="Larjo A."/>
            <person name="Ciranna A."/>
            <person name="Santala V."/>
            <person name="Roos C."/>
            <person name="Karp M."/>
        </authorList>
    </citation>
    <scope>NUCLEOTIDE SEQUENCE [LARGE SCALE GENOMIC DNA]</scope>
    <source>
        <strain evidence="10">DSM 6643</strain>
    </source>
</reference>
<dbReference type="PANTHER" id="PTHR42781:SF9">
    <property type="entry name" value="AMINO ACID ABC TRANSPORTER, ATP-BINDING PROTEIN-RELATED"/>
    <property type="match status" value="1"/>
</dbReference>
<dbReference type="PANTHER" id="PTHR42781">
    <property type="entry name" value="SPERMIDINE/PUTRESCINE IMPORT ATP-BINDING PROTEIN POTA"/>
    <property type="match status" value="1"/>
</dbReference>
<evidence type="ECO:0000313" key="10">
    <source>
        <dbReference type="Proteomes" id="UP000012063"/>
    </source>
</evidence>
<comment type="function">
    <text evidence="7">Part of the ABC transporter complex PotABCD involved in spermidine/putrescine import. Responsible for energy coupling to the transport system.</text>
</comment>
<dbReference type="NCBIfam" id="TIGR01187">
    <property type="entry name" value="potA"/>
    <property type="match status" value="1"/>
</dbReference>
<evidence type="ECO:0000256" key="4">
    <source>
        <dbReference type="ARBA" id="ARBA00022840"/>
    </source>
</evidence>
<keyword evidence="10" id="KW-1185">Reference proteome</keyword>
<dbReference type="AlphaFoldDB" id="M5E1D5"/>
<dbReference type="InParanoid" id="M5E1D5"/>
<protein>
    <recommendedName>
        <fullName evidence="7">Spermidine/putrescine import ATP-binding protein PotA</fullName>
        <ecNumber evidence="7">7.6.2.11</ecNumber>
    </recommendedName>
</protein>
<dbReference type="SUPFAM" id="SSF50331">
    <property type="entry name" value="MOP-like"/>
    <property type="match status" value="1"/>
</dbReference>
<dbReference type="EC" id="7.6.2.11" evidence="7"/>
<name>M5E1D5_9FIRM</name>
<dbReference type="Pfam" id="PF00005">
    <property type="entry name" value="ABC_tran"/>
    <property type="match status" value="1"/>
</dbReference>
<dbReference type="PROSITE" id="PS50893">
    <property type="entry name" value="ABC_TRANSPORTER_2"/>
    <property type="match status" value="1"/>
</dbReference>
<dbReference type="GO" id="GO:0015417">
    <property type="term" value="F:ABC-type polyamine transporter activity"/>
    <property type="evidence" value="ECO:0007669"/>
    <property type="project" value="UniProtKB-EC"/>
</dbReference>
<keyword evidence="5 7" id="KW-1278">Translocase</keyword>
<comment type="similarity">
    <text evidence="7">Belongs to the ABC transporter superfamily. Spermidine/putrescine importer (TC 3.A.1.11.1) family.</text>
</comment>
<dbReference type="Gene3D" id="2.40.50.100">
    <property type="match status" value="1"/>
</dbReference>
<evidence type="ECO:0000256" key="1">
    <source>
        <dbReference type="ARBA" id="ARBA00022448"/>
    </source>
</evidence>
<gene>
    <name evidence="7" type="primary">potA</name>
    <name evidence="9" type="ORF">HSACCH_01514</name>
</gene>
<dbReference type="Pfam" id="PF08402">
    <property type="entry name" value="TOBE_2"/>
    <property type="match status" value="1"/>
</dbReference>
<evidence type="ECO:0000313" key="9">
    <source>
        <dbReference type="EMBL" id="CCU79681.1"/>
    </source>
</evidence>
<dbReference type="eggNOG" id="COG3842">
    <property type="taxonomic scope" value="Bacteria"/>
</dbReference>
<dbReference type="InterPro" id="IPR013611">
    <property type="entry name" value="Transp-assoc_OB_typ2"/>
</dbReference>
<comment type="catalytic activity">
    <reaction evidence="7">
        <text>ATP + H2O + polyamine-[polyamine-binding protein]Side 1 = ADP + phosphate + polyamineSide 2 + [polyamine-binding protein]Side 1.</text>
        <dbReference type="EC" id="7.6.2.11"/>
    </reaction>
</comment>
<keyword evidence="1 7" id="KW-0813">Transport</keyword>
<organism evidence="9 10">
    <name type="scientific">Halanaerobium saccharolyticum subsp. saccharolyticum DSM 6643</name>
    <dbReference type="NCBI Taxonomy" id="1293054"/>
    <lineage>
        <taxon>Bacteria</taxon>
        <taxon>Bacillati</taxon>
        <taxon>Bacillota</taxon>
        <taxon>Clostridia</taxon>
        <taxon>Halanaerobiales</taxon>
        <taxon>Halanaerobiaceae</taxon>
        <taxon>Halanaerobium</taxon>
    </lineage>
</organism>
<feature type="domain" description="ABC transporter" evidence="8">
    <location>
        <begin position="6"/>
        <end position="242"/>
    </location>
</feature>
<dbReference type="EMBL" id="CAUI01000019">
    <property type="protein sequence ID" value="CCU79681.1"/>
    <property type="molecule type" value="Genomic_DNA"/>
</dbReference>
<dbReference type="InterPro" id="IPR008995">
    <property type="entry name" value="Mo/tungstate-bd_C_term_dom"/>
</dbReference>
<keyword evidence="6 7" id="KW-0472">Membrane</keyword>
<keyword evidence="4 7" id="KW-0067">ATP-binding</keyword>
<dbReference type="SMART" id="SM00382">
    <property type="entry name" value="AAA"/>
    <property type="match status" value="1"/>
</dbReference>
<evidence type="ECO:0000256" key="6">
    <source>
        <dbReference type="ARBA" id="ARBA00023136"/>
    </source>
</evidence>
<dbReference type="OrthoDB" id="9802264at2"/>
<keyword evidence="3 7" id="KW-0547">Nucleotide-binding</keyword>
<evidence type="ECO:0000256" key="2">
    <source>
        <dbReference type="ARBA" id="ARBA00022475"/>
    </source>
</evidence>
<dbReference type="RefSeq" id="WP_005488994.1">
    <property type="nucleotide sequence ID" value="NZ_CAUI01000019.1"/>
</dbReference>
<evidence type="ECO:0000256" key="3">
    <source>
        <dbReference type="ARBA" id="ARBA00022741"/>
    </source>
</evidence>
<dbReference type="InterPro" id="IPR017871">
    <property type="entry name" value="ABC_transporter-like_CS"/>
</dbReference>
<proteinExistence type="inferred from homology"/>
<accession>M5E1D5</accession>
<comment type="subunit">
    <text evidence="7">The complex is composed of two ATP-binding proteins (PotA), two transmembrane proteins (PotB and PotC) and a solute-binding protein (PotD).</text>
</comment>
<evidence type="ECO:0000259" key="8">
    <source>
        <dbReference type="PROSITE" id="PS50893"/>
    </source>
</evidence>
<dbReference type="SUPFAM" id="SSF52540">
    <property type="entry name" value="P-loop containing nucleoside triphosphate hydrolases"/>
    <property type="match status" value="1"/>
</dbReference>
<dbReference type="InterPro" id="IPR005893">
    <property type="entry name" value="PotA-like"/>
</dbReference>
<dbReference type="STRING" id="1293054.HSACCH_01514"/>
<comment type="caution">
    <text evidence="9">The sequence shown here is derived from an EMBL/GenBank/DDBJ whole genome shotgun (WGS) entry which is preliminary data.</text>
</comment>
<dbReference type="InterPro" id="IPR027417">
    <property type="entry name" value="P-loop_NTPase"/>
</dbReference>
<dbReference type="InterPro" id="IPR050093">
    <property type="entry name" value="ABC_SmlMolc_Importer"/>
</dbReference>
<evidence type="ECO:0000256" key="7">
    <source>
        <dbReference type="RuleBase" id="RU364083"/>
    </source>
</evidence>
<dbReference type="Gene3D" id="3.40.50.300">
    <property type="entry name" value="P-loop containing nucleotide triphosphate hydrolases"/>
    <property type="match status" value="1"/>
</dbReference>
<dbReference type="GO" id="GO:0005524">
    <property type="term" value="F:ATP binding"/>
    <property type="evidence" value="ECO:0007669"/>
    <property type="project" value="UniProtKB-KW"/>
</dbReference>
<sequence length="363" mass="40415">MNDTAVKLTDITKIFKSKKSDDKVIAVNDFDLNIEEGELVTLLGPSGCGKTTTLRMVAGFETPSSGSIYLGGEDVVNRPANKRDTAMVFQSYGLFPHMTIFENITYGLRFKDMNKKAVKEKAAEIMELVGLSGYGNRNPGELSGGQQQRVALARALVVEPKVLLFDEPLSNLDAKLRESMRDEIRKLQKRLSITSLYVTHDQIEAMSISDRIVVMNKGEIEQIGSPEEIYYKPDTKFVADFIGKVNFLSGKVSKKEGNLIDIDLGYNKIEGIEQKIELNKNEEVTIAVRPESLIVDEQGKGFLDAEVIRKTYLGSYYQYVLKMPDGNIITVDVVNPINKKEYNVGGEVSISFPVDELHVIAEA</sequence>
<dbReference type="Proteomes" id="UP000012063">
    <property type="component" value="Unassembled WGS sequence"/>
</dbReference>
<dbReference type="FunFam" id="3.40.50.300:FF:000042">
    <property type="entry name" value="Maltose/maltodextrin ABC transporter, ATP-binding protein"/>
    <property type="match status" value="1"/>
</dbReference>
<dbReference type="GO" id="GO:0016887">
    <property type="term" value="F:ATP hydrolysis activity"/>
    <property type="evidence" value="ECO:0007669"/>
    <property type="project" value="InterPro"/>
</dbReference>
<dbReference type="InterPro" id="IPR003439">
    <property type="entry name" value="ABC_transporter-like_ATP-bd"/>
</dbReference>
<dbReference type="GO" id="GO:0043190">
    <property type="term" value="C:ATP-binding cassette (ABC) transporter complex"/>
    <property type="evidence" value="ECO:0007669"/>
    <property type="project" value="InterPro"/>
</dbReference>
<keyword evidence="2 7" id="KW-1003">Cell membrane</keyword>
<dbReference type="InterPro" id="IPR003593">
    <property type="entry name" value="AAA+_ATPase"/>
</dbReference>
<dbReference type="PROSITE" id="PS00211">
    <property type="entry name" value="ABC_TRANSPORTER_1"/>
    <property type="match status" value="1"/>
</dbReference>